<keyword evidence="2" id="KW-0460">Magnesium</keyword>
<evidence type="ECO:0000313" key="6">
    <source>
        <dbReference type="Proteomes" id="UP000219994"/>
    </source>
</evidence>
<dbReference type="PROSITE" id="PS00908">
    <property type="entry name" value="MR_MLE_1"/>
    <property type="match status" value="1"/>
</dbReference>
<dbReference type="GO" id="GO:0046872">
    <property type="term" value="F:metal ion binding"/>
    <property type="evidence" value="ECO:0007669"/>
    <property type="project" value="UniProtKB-KW"/>
</dbReference>
<accession>A0A2A6FNP5</accession>
<dbReference type="SFLD" id="SFLDF00003">
    <property type="entry name" value="D-galactonate_dehydratase"/>
    <property type="match status" value="1"/>
</dbReference>
<dbReference type="SFLD" id="SFLDG00179">
    <property type="entry name" value="mandelate_racemase"/>
    <property type="match status" value="1"/>
</dbReference>
<dbReference type="InterPro" id="IPR013341">
    <property type="entry name" value="Mandelate_racemase_N_dom"/>
</dbReference>
<evidence type="ECO:0000256" key="2">
    <source>
        <dbReference type="ARBA" id="ARBA00022842"/>
    </source>
</evidence>
<dbReference type="EMBL" id="NAEP01000052">
    <property type="protein sequence ID" value="PDQ34495.1"/>
    <property type="molecule type" value="Genomic_DNA"/>
</dbReference>
<protein>
    <submittedName>
        <fullName evidence="5">Galactonate dehydratase</fullName>
    </submittedName>
</protein>
<keyword evidence="1" id="KW-0479">Metal-binding</keyword>
<dbReference type="SFLD" id="SFLDS00001">
    <property type="entry name" value="Enolase"/>
    <property type="match status" value="1"/>
</dbReference>
<dbReference type="NCBIfam" id="NF010624">
    <property type="entry name" value="PRK14017.1"/>
    <property type="match status" value="1"/>
</dbReference>
<dbReference type="InterPro" id="IPR029017">
    <property type="entry name" value="Enolase-like_N"/>
</dbReference>
<dbReference type="PANTHER" id="PTHR48080">
    <property type="entry name" value="D-GALACTONATE DEHYDRATASE-RELATED"/>
    <property type="match status" value="1"/>
</dbReference>
<dbReference type="InterPro" id="IPR013342">
    <property type="entry name" value="Mandelate_racemase_C"/>
</dbReference>
<dbReference type="SMART" id="SM00922">
    <property type="entry name" value="MR_MLE"/>
    <property type="match status" value="1"/>
</dbReference>
<dbReference type="AlphaFoldDB" id="A0A2A6FNP5"/>
<evidence type="ECO:0000259" key="4">
    <source>
        <dbReference type="SMART" id="SM00922"/>
    </source>
</evidence>
<dbReference type="PROSITE" id="PS00909">
    <property type="entry name" value="MR_MLE_2"/>
    <property type="match status" value="1"/>
</dbReference>
<proteinExistence type="predicted"/>
<evidence type="ECO:0000256" key="1">
    <source>
        <dbReference type="ARBA" id="ARBA00022723"/>
    </source>
</evidence>
<feature type="domain" description="Mandelate racemase/muconate lactonizing enzyme C-terminal" evidence="4">
    <location>
        <begin position="125"/>
        <end position="231"/>
    </location>
</feature>
<dbReference type="SUPFAM" id="SSF54826">
    <property type="entry name" value="Enolase N-terminal domain-like"/>
    <property type="match status" value="1"/>
</dbReference>
<comment type="caution">
    <text evidence="5">The sequence shown here is derived from an EMBL/GenBank/DDBJ whole genome shotgun (WGS) entry which is preliminary data.</text>
</comment>
<dbReference type="Pfam" id="PF02746">
    <property type="entry name" value="MR_MLE_N"/>
    <property type="match status" value="1"/>
</dbReference>
<gene>
    <name evidence="5" type="ORF">B5766_11250</name>
</gene>
<dbReference type="Proteomes" id="UP000219994">
    <property type="component" value="Unassembled WGS sequence"/>
</dbReference>
<evidence type="ECO:0000313" key="5">
    <source>
        <dbReference type="EMBL" id="PDQ34495.1"/>
    </source>
</evidence>
<dbReference type="PANTHER" id="PTHR48080:SF2">
    <property type="entry name" value="D-GALACTONATE DEHYDRATASE"/>
    <property type="match status" value="1"/>
</dbReference>
<name>A0A2A6FNP5_9MICO</name>
<dbReference type="SUPFAM" id="SSF51604">
    <property type="entry name" value="Enolase C-terminal domain-like"/>
    <property type="match status" value="1"/>
</dbReference>
<dbReference type="Gene3D" id="3.20.20.120">
    <property type="entry name" value="Enolase-like C-terminal domain"/>
    <property type="match status" value="1"/>
</dbReference>
<reference evidence="6" key="1">
    <citation type="submission" date="2017-03" db="EMBL/GenBank/DDBJ databases">
        <authorList>
            <person name="Lund M.B."/>
        </authorList>
    </citation>
    <scope>NUCLEOTIDE SEQUENCE [LARGE SCALE GENOMIC DNA]</scope>
</reference>
<dbReference type="InterPro" id="IPR034593">
    <property type="entry name" value="DgoD-like"/>
</dbReference>
<keyword evidence="3" id="KW-0456">Lyase</keyword>
<dbReference type="Gene3D" id="3.30.390.10">
    <property type="entry name" value="Enolase-like, N-terminal domain"/>
    <property type="match status" value="1"/>
</dbReference>
<dbReference type="InterPro" id="IPR036849">
    <property type="entry name" value="Enolase-like_C_sf"/>
</dbReference>
<dbReference type="GO" id="GO:0034194">
    <property type="term" value="P:D-galactonate catabolic process"/>
    <property type="evidence" value="ECO:0007669"/>
    <property type="project" value="InterPro"/>
</dbReference>
<dbReference type="Pfam" id="PF13378">
    <property type="entry name" value="MR_MLE_C"/>
    <property type="match status" value="1"/>
</dbReference>
<dbReference type="InterPro" id="IPR023592">
    <property type="entry name" value="Galactonate_deHydtase"/>
</dbReference>
<evidence type="ECO:0000256" key="3">
    <source>
        <dbReference type="ARBA" id="ARBA00023239"/>
    </source>
</evidence>
<dbReference type="InterPro" id="IPR029065">
    <property type="entry name" value="Enolase_C-like"/>
</dbReference>
<dbReference type="GO" id="GO:0008869">
    <property type="term" value="F:galactonate dehydratase activity"/>
    <property type="evidence" value="ECO:0007669"/>
    <property type="project" value="InterPro"/>
</dbReference>
<dbReference type="GO" id="GO:0009063">
    <property type="term" value="P:amino acid catabolic process"/>
    <property type="evidence" value="ECO:0007669"/>
    <property type="project" value="InterPro"/>
</dbReference>
<dbReference type="InterPro" id="IPR018110">
    <property type="entry name" value="Mandel_Rmase/mucon_lact_enz_CS"/>
</dbReference>
<sequence>MKITSIDTFEVDPRWLFVRIDTDSGIVGWGEATLEGSSDVVTTAVKAFAERLVGTEPRRIEDAWQRSTRGGFYRGGPVFSSAIAGIDMALWDILGRSLRVPVHQLLGGHVRDEVRVYGWIGGDSPADVAGAARAQREAGLTAIKMNGSPQRTHLPSEADDAEVIERAALVREALGPELDFAIDFHGRLSAPAARRLLPQLEPYHPLFVEEPVLTENNHANLARLISSSPVPIATGERMYSRWDVLPALEAGVAVLQPDLAHAGGISEVRRIAALAETFDVAIAPHCPLGPLALAACLQVDFATPNFLIQEQSMGIHYNTTADLLDFVQNPEVFAFTSGSIARPLGDGLGVEINEDAVRRSAAKHQGWRTPIWDHTDGSFAEW</sequence>
<organism evidence="5 6">
    <name type="scientific">Candidatus Lumbricidiphila eiseniae</name>
    <dbReference type="NCBI Taxonomy" id="1969409"/>
    <lineage>
        <taxon>Bacteria</taxon>
        <taxon>Bacillati</taxon>
        <taxon>Actinomycetota</taxon>
        <taxon>Actinomycetes</taxon>
        <taxon>Micrococcales</taxon>
        <taxon>Microbacteriaceae</taxon>
        <taxon>Candidatus Lumbricidiphila</taxon>
    </lineage>
</organism>